<organism evidence="2">
    <name type="scientific">Schlesneria paludicola</name>
    <dbReference type="NCBI Taxonomy" id="360056"/>
    <lineage>
        <taxon>Bacteria</taxon>
        <taxon>Pseudomonadati</taxon>
        <taxon>Planctomycetota</taxon>
        <taxon>Planctomycetia</taxon>
        <taxon>Planctomycetales</taxon>
        <taxon>Planctomycetaceae</taxon>
        <taxon>Schlesneria</taxon>
    </lineage>
</organism>
<dbReference type="InterPro" id="IPR012296">
    <property type="entry name" value="Nuclease_put_TT1808"/>
</dbReference>
<dbReference type="InterPro" id="IPR011335">
    <property type="entry name" value="Restrct_endonuc-II-like"/>
</dbReference>
<name>A0A7C2K0J1_9PLAN</name>
<dbReference type="CDD" id="cd06260">
    <property type="entry name" value="DUF820-like"/>
    <property type="match status" value="1"/>
</dbReference>
<dbReference type="PANTHER" id="PTHR34107:SF4">
    <property type="entry name" value="SLL1222 PROTEIN"/>
    <property type="match status" value="1"/>
</dbReference>
<dbReference type="Pfam" id="PF05685">
    <property type="entry name" value="Uma2"/>
    <property type="match status" value="1"/>
</dbReference>
<dbReference type="AlphaFoldDB" id="A0A7C2K0J1"/>
<keyword evidence="2" id="KW-0540">Nuclease</keyword>
<sequence length="198" mass="23088">MKAVIPDVSEHFLAERRRKGLDRWDEMWNGVLHMPASPTREHQDFCDELIFWIREHWARPSGNRVHREINLTYPGGWPDDYRIPDVLLVTPDRFHIDHDIYFEGSPLVVVEIHSPGDEAYEKLEFYAELGVPECWIIHRDTRRPQVFVNDDGTYAEQSANDDGWLVSAATGIWMKSRRPKKLLLQIGDTVESRAAIPE</sequence>
<dbReference type="PANTHER" id="PTHR34107">
    <property type="entry name" value="SLL0198 PROTEIN-RELATED"/>
    <property type="match status" value="1"/>
</dbReference>
<gene>
    <name evidence="2" type="ORF">ENQ76_07735</name>
</gene>
<protein>
    <submittedName>
        <fullName evidence="2">Uma2 family endonuclease</fullName>
    </submittedName>
</protein>
<accession>A0A7C2K0J1</accession>
<comment type="caution">
    <text evidence="2">The sequence shown here is derived from an EMBL/GenBank/DDBJ whole genome shotgun (WGS) entry which is preliminary data.</text>
</comment>
<evidence type="ECO:0000313" key="2">
    <source>
        <dbReference type="EMBL" id="HEN15343.1"/>
    </source>
</evidence>
<dbReference type="GO" id="GO:0004519">
    <property type="term" value="F:endonuclease activity"/>
    <property type="evidence" value="ECO:0007669"/>
    <property type="project" value="UniProtKB-KW"/>
</dbReference>
<dbReference type="EMBL" id="DSOK01000226">
    <property type="protein sequence ID" value="HEN15343.1"/>
    <property type="molecule type" value="Genomic_DNA"/>
</dbReference>
<keyword evidence="2" id="KW-0255">Endonuclease</keyword>
<dbReference type="InterPro" id="IPR008538">
    <property type="entry name" value="Uma2"/>
</dbReference>
<dbReference type="Gene3D" id="3.90.1570.10">
    <property type="entry name" value="tt1808, chain A"/>
    <property type="match status" value="1"/>
</dbReference>
<feature type="domain" description="Putative restriction endonuclease" evidence="1">
    <location>
        <begin position="26"/>
        <end position="168"/>
    </location>
</feature>
<keyword evidence="2" id="KW-0378">Hydrolase</keyword>
<reference evidence="2" key="1">
    <citation type="journal article" date="2020" name="mSystems">
        <title>Genome- and Community-Level Interaction Insights into Carbon Utilization and Element Cycling Functions of Hydrothermarchaeota in Hydrothermal Sediment.</title>
        <authorList>
            <person name="Zhou Z."/>
            <person name="Liu Y."/>
            <person name="Xu W."/>
            <person name="Pan J."/>
            <person name="Luo Z.H."/>
            <person name="Li M."/>
        </authorList>
    </citation>
    <scope>NUCLEOTIDE SEQUENCE [LARGE SCALE GENOMIC DNA]</scope>
    <source>
        <strain evidence="2">SpSt-339</strain>
    </source>
</reference>
<evidence type="ECO:0000259" key="1">
    <source>
        <dbReference type="Pfam" id="PF05685"/>
    </source>
</evidence>
<dbReference type="SUPFAM" id="SSF52980">
    <property type="entry name" value="Restriction endonuclease-like"/>
    <property type="match status" value="1"/>
</dbReference>
<proteinExistence type="predicted"/>